<dbReference type="EMBL" id="JBHSKI010000037">
    <property type="protein sequence ID" value="MFC5175004.1"/>
    <property type="molecule type" value="Genomic_DNA"/>
</dbReference>
<protein>
    <submittedName>
        <fullName evidence="4">Acyl carrier protein</fullName>
    </submittedName>
</protein>
<dbReference type="InterPro" id="IPR036736">
    <property type="entry name" value="ACP-like_sf"/>
</dbReference>
<evidence type="ECO:0000256" key="1">
    <source>
        <dbReference type="ARBA" id="ARBA00022450"/>
    </source>
</evidence>
<dbReference type="InterPro" id="IPR020806">
    <property type="entry name" value="PKS_PP-bd"/>
</dbReference>
<dbReference type="PANTHER" id="PTHR45527">
    <property type="entry name" value="NONRIBOSOMAL PEPTIDE SYNTHETASE"/>
    <property type="match status" value="1"/>
</dbReference>
<evidence type="ECO:0000259" key="3">
    <source>
        <dbReference type="PROSITE" id="PS50075"/>
    </source>
</evidence>
<comment type="caution">
    <text evidence="4">The sequence shown here is derived from an EMBL/GenBank/DDBJ whole genome shotgun (WGS) entry which is preliminary data.</text>
</comment>
<gene>
    <name evidence="4" type="ORF">ACFPRK_31225</name>
</gene>
<accession>A0ABW0BCJ3</accession>
<evidence type="ECO:0000313" key="5">
    <source>
        <dbReference type="Proteomes" id="UP001596208"/>
    </source>
</evidence>
<dbReference type="InterPro" id="IPR009081">
    <property type="entry name" value="PP-bd_ACP"/>
</dbReference>
<name>A0ABW0BCJ3_9ACTN</name>
<dbReference type="Pfam" id="PF00550">
    <property type="entry name" value="PP-binding"/>
    <property type="match status" value="1"/>
</dbReference>
<keyword evidence="5" id="KW-1185">Reference proteome</keyword>
<organism evidence="4 5">
    <name type="scientific">Streptomyces mutomycini</name>
    <dbReference type="NCBI Taxonomy" id="284036"/>
    <lineage>
        <taxon>Bacteria</taxon>
        <taxon>Bacillati</taxon>
        <taxon>Actinomycetota</taxon>
        <taxon>Actinomycetes</taxon>
        <taxon>Kitasatosporales</taxon>
        <taxon>Streptomycetaceae</taxon>
        <taxon>Streptomyces</taxon>
    </lineage>
</organism>
<dbReference type="Proteomes" id="UP001596208">
    <property type="component" value="Unassembled WGS sequence"/>
</dbReference>
<evidence type="ECO:0000256" key="2">
    <source>
        <dbReference type="ARBA" id="ARBA00022553"/>
    </source>
</evidence>
<dbReference type="RefSeq" id="WP_078850460.1">
    <property type="nucleotide sequence ID" value="NZ_JBFADZ010000055.1"/>
</dbReference>
<dbReference type="PANTHER" id="PTHR45527:SF1">
    <property type="entry name" value="FATTY ACID SYNTHASE"/>
    <property type="match status" value="1"/>
</dbReference>
<dbReference type="SUPFAM" id="SSF47336">
    <property type="entry name" value="ACP-like"/>
    <property type="match status" value="1"/>
</dbReference>
<evidence type="ECO:0000313" key="4">
    <source>
        <dbReference type="EMBL" id="MFC5175004.1"/>
    </source>
</evidence>
<reference evidence="5" key="1">
    <citation type="journal article" date="2019" name="Int. J. Syst. Evol. Microbiol.">
        <title>The Global Catalogue of Microorganisms (GCM) 10K type strain sequencing project: providing services to taxonomists for standard genome sequencing and annotation.</title>
        <authorList>
            <consortium name="The Broad Institute Genomics Platform"/>
            <consortium name="The Broad Institute Genome Sequencing Center for Infectious Disease"/>
            <person name="Wu L."/>
            <person name="Ma J."/>
        </authorList>
    </citation>
    <scope>NUCLEOTIDE SEQUENCE [LARGE SCALE GENOMIC DNA]</scope>
    <source>
        <strain evidence="5">CGMCC 4.1721</strain>
    </source>
</reference>
<sequence>MSVQDWTTVQDLRTTAGLTVLITGLFREALSNEELDEHADFFEAGGDSLTAFQITGRLQEAVGTEVAVALVFAYPTPAELAEIVAEELTGIPAGVAHE</sequence>
<dbReference type="PROSITE" id="PS50075">
    <property type="entry name" value="CARRIER"/>
    <property type="match status" value="1"/>
</dbReference>
<dbReference type="Gene3D" id="1.10.1200.10">
    <property type="entry name" value="ACP-like"/>
    <property type="match status" value="1"/>
</dbReference>
<keyword evidence="2" id="KW-0597">Phosphoprotein</keyword>
<proteinExistence type="predicted"/>
<dbReference type="SMART" id="SM00823">
    <property type="entry name" value="PKS_PP"/>
    <property type="match status" value="1"/>
</dbReference>
<keyword evidence="1" id="KW-0596">Phosphopantetheine</keyword>
<feature type="domain" description="Carrier" evidence="3">
    <location>
        <begin position="13"/>
        <end position="88"/>
    </location>
</feature>